<organism evidence="2 3">
    <name type="scientific">Globodera pallida</name>
    <name type="common">Potato cyst nematode worm</name>
    <name type="synonym">Heterodera pallida</name>
    <dbReference type="NCBI Taxonomy" id="36090"/>
    <lineage>
        <taxon>Eukaryota</taxon>
        <taxon>Metazoa</taxon>
        <taxon>Ecdysozoa</taxon>
        <taxon>Nematoda</taxon>
        <taxon>Chromadorea</taxon>
        <taxon>Rhabditida</taxon>
        <taxon>Tylenchina</taxon>
        <taxon>Tylenchomorpha</taxon>
        <taxon>Tylenchoidea</taxon>
        <taxon>Heteroderidae</taxon>
        <taxon>Heteroderinae</taxon>
        <taxon>Globodera</taxon>
    </lineage>
</organism>
<reference evidence="3" key="2">
    <citation type="submission" date="2016-06" db="UniProtKB">
        <authorList>
            <consortium name="WormBaseParasite"/>
        </authorList>
    </citation>
    <scope>IDENTIFICATION</scope>
</reference>
<dbReference type="AlphaFoldDB" id="A0A183C1U7"/>
<name>A0A183C1U7_GLOPA</name>
<sequence>MSPFHLVVFAVLLFASFGPSVKSDCCINCFSMYQIRMSYCGQPPDRLCRANARMDYADCVVKCPPDCPRPNDVFMGG</sequence>
<dbReference type="WBParaSite" id="GPLIN_000684100">
    <property type="protein sequence ID" value="GPLIN_000684100"/>
    <property type="gene ID" value="GPLIN_000684100"/>
</dbReference>
<proteinExistence type="predicted"/>
<evidence type="ECO:0000256" key="1">
    <source>
        <dbReference type="SAM" id="SignalP"/>
    </source>
</evidence>
<keyword evidence="2" id="KW-1185">Reference proteome</keyword>
<feature type="signal peptide" evidence="1">
    <location>
        <begin position="1"/>
        <end position="23"/>
    </location>
</feature>
<accession>A0A183C1U7</accession>
<dbReference type="Proteomes" id="UP000050741">
    <property type="component" value="Unassembled WGS sequence"/>
</dbReference>
<keyword evidence="1" id="KW-0732">Signal</keyword>
<feature type="chain" id="PRO_5008146948" evidence="1">
    <location>
        <begin position="24"/>
        <end position="77"/>
    </location>
</feature>
<reference evidence="2" key="1">
    <citation type="submission" date="2014-05" db="EMBL/GenBank/DDBJ databases">
        <title>The genome and life-stage specific transcriptomes of Globodera pallida elucidate key aspects of plant parasitism by a cyst nematode.</title>
        <authorList>
            <person name="Cotton J.A."/>
            <person name="Lilley C.J."/>
            <person name="Jones L.M."/>
            <person name="Kikuchi T."/>
            <person name="Reid A.J."/>
            <person name="Thorpe P."/>
            <person name="Tsai I.J."/>
            <person name="Beasley H."/>
            <person name="Blok V."/>
            <person name="Cock P.J.A."/>
            <person name="Van den Akker S.E."/>
            <person name="Holroyd N."/>
            <person name="Hunt M."/>
            <person name="Mantelin S."/>
            <person name="Naghra H."/>
            <person name="Pain A."/>
            <person name="Palomares-Rius J.E."/>
            <person name="Zarowiecki M."/>
            <person name="Berriman M."/>
            <person name="Jones J.T."/>
            <person name="Urwin P.E."/>
        </authorList>
    </citation>
    <scope>NUCLEOTIDE SEQUENCE [LARGE SCALE GENOMIC DNA]</scope>
    <source>
        <strain evidence="2">Lindley</strain>
    </source>
</reference>
<evidence type="ECO:0000313" key="2">
    <source>
        <dbReference type="Proteomes" id="UP000050741"/>
    </source>
</evidence>
<evidence type="ECO:0000313" key="3">
    <source>
        <dbReference type="WBParaSite" id="GPLIN_000684100"/>
    </source>
</evidence>
<protein>
    <submittedName>
        <fullName evidence="3">BOWMAN_BIRK domain-containing protein</fullName>
    </submittedName>
</protein>